<name>A0ABV1GHE3_9FIRM</name>
<keyword evidence="1" id="KW-1133">Transmembrane helix</keyword>
<feature type="transmembrane region" description="Helical" evidence="1">
    <location>
        <begin position="304"/>
        <end position="323"/>
    </location>
</feature>
<keyword evidence="1" id="KW-0812">Transmembrane</keyword>
<dbReference type="RefSeq" id="WP_349216732.1">
    <property type="nucleotide sequence ID" value="NZ_JBBMFA010000104.1"/>
</dbReference>
<reference evidence="3 4" key="1">
    <citation type="submission" date="2024-03" db="EMBL/GenBank/DDBJ databases">
        <title>Human intestinal bacterial collection.</title>
        <authorList>
            <person name="Pauvert C."/>
            <person name="Hitch T.C.A."/>
            <person name="Clavel T."/>
        </authorList>
    </citation>
    <scope>NUCLEOTIDE SEQUENCE [LARGE SCALE GENOMIC DNA]</scope>
    <source>
        <strain evidence="3 4">CLA-JM-H11</strain>
    </source>
</reference>
<feature type="signal peptide" evidence="2">
    <location>
        <begin position="1"/>
        <end position="22"/>
    </location>
</feature>
<accession>A0ABV1GHE3</accession>
<keyword evidence="2" id="KW-0732">Signal</keyword>
<proteinExistence type="predicted"/>
<evidence type="ECO:0000256" key="1">
    <source>
        <dbReference type="SAM" id="Phobius"/>
    </source>
</evidence>
<gene>
    <name evidence="3" type="ORF">WMO24_12400</name>
</gene>
<feature type="transmembrane region" description="Helical" evidence="1">
    <location>
        <begin position="239"/>
        <end position="257"/>
    </location>
</feature>
<evidence type="ECO:0000313" key="3">
    <source>
        <dbReference type="EMBL" id="MEQ2521223.1"/>
    </source>
</evidence>
<organism evidence="3 4">
    <name type="scientific">Ruthenibacterium intestinale</name>
    <dbReference type="NCBI Taxonomy" id="3133163"/>
    <lineage>
        <taxon>Bacteria</taxon>
        <taxon>Bacillati</taxon>
        <taxon>Bacillota</taxon>
        <taxon>Clostridia</taxon>
        <taxon>Eubacteriales</taxon>
        <taxon>Oscillospiraceae</taxon>
        <taxon>Ruthenibacterium</taxon>
    </lineage>
</organism>
<dbReference type="EMBL" id="JBBMFA010000104">
    <property type="protein sequence ID" value="MEQ2521223.1"/>
    <property type="molecule type" value="Genomic_DNA"/>
</dbReference>
<evidence type="ECO:0000256" key="2">
    <source>
        <dbReference type="SAM" id="SignalP"/>
    </source>
</evidence>
<feature type="transmembrane region" description="Helical" evidence="1">
    <location>
        <begin position="206"/>
        <end position="227"/>
    </location>
</feature>
<keyword evidence="1" id="KW-0472">Membrane</keyword>
<sequence>MKKKKFFAAVLCALLLAVSFSAAEQIKSCYPALGLRWKEPLSQTQAEALRTAAGEQEDAPLYPTFWREEQGQAHTELHQADEVTAIRFNGEGSLCYPARFISGGYPGSEDTSGCAISTALAWQLFGSNDVVGQSLEWEGISLTVRGVFEENERVLLRGCSLADTFSAVELSGSFEDDRKAQAQELIRQAGLPLPDSMVYGQSMGTAATGLCFLPLLLAGVLLISECVRRMRNLPPVHRQVLLFGIGTGLALCLPFLLEQLPGWMIPAQWSDFSFWPQLGETLLACLNEWFAVFPCRKDVLAKQALTILAVCSAAASMLTVELYNRTRA</sequence>
<comment type="caution">
    <text evidence="3">The sequence shown here is derived from an EMBL/GenBank/DDBJ whole genome shotgun (WGS) entry which is preliminary data.</text>
</comment>
<keyword evidence="4" id="KW-1185">Reference proteome</keyword>
<protein>
    <submittedName>
        <fullName evidence="3">ABC transporter permease</fullName>
    </submittedName>
</protein>
<evidence type="ECO:0000313" key="4">
    <source>
        <dbReference type="Proteomes" id="UP001477672"/>
    </source>
</evidence>
<dbReference type="Proteomes" id="UP001477672">
    <property type="component" value="Unassembled WGS sequence"/>
</dbReference>
<feature type="chain" id="PRO_5045885722" evidence="2">
    <location>
        <begin position="23"/>
        <end position="328"/>
    </location>
</feature>